<organism evidence="2 3">
    <name type="scientific">Klebsiella oxytoca</name>
    <dbReference type="NCBI Taxonomy" id="571"/>
    <lineage>
        <taxon>Bacteria</taxon>
        <taxon>Pseudomonadati</taxon>
        <taxon>Pseudomonadota</taxon>
        <taxon>Gammaproteobacteria</taxon>
        <taxon>Enterobacterales</taxon>
        <taxon>Enterobacteriaceae</taxon>
        <taxon>Klebsiella/Raoultella group</taxon>
        <taxon>Klebsiella</taxon>
    </lineage>
</organism>
<comment type="similarity">
    <text evidence="1">Belongs to the ROK (NagC/XylR) family.</text>
</comment>
<dbReference type="InterPro" id="IPR000600">
    <property type="entry name" value="ROK"/>
</dbReference>
<dbReference type="SUPFAM" id="SSF46785">
    <property type="entry name" value="Winged helix' DNA-binding domain"/>
    <property type="match status" value="1"/>
</dbReference>
<dbReference type="RefSeq" id="WP_227015962.1">
    <property type="nucleotide sequence ID" value="NZ_QJJG01000006.1"/>
</dbReference>
<evidence type="ECO:0000256" key="1">
    <source>
        <dbReference type="ARBA" id="ARBA00006479"/>
    </source>
</evidence>
<dbReference type="PANTHER" id="PTHR18964:SF149">
    <property type="entry name" value="BIFUNCTIONAL UDP-N-ACETYLGLUCOSAMINE 2-EPIMERASE_N-ACETYLMANNOSAMINE KINASE"/>
    <property type="match status" value="1"/>
</dbReference>
<dbReference type="GO" id="GO:0016301">
    <property type="term" value="F:kinase activity"/>
    <property type="evidence" value="ECO:0007669"/>
    <property type="project" value="UniProtKB-KW"/>
</dbReference>
<comment type="caution">
    <text evidence="2">The sequence shown here is derived from an EMBL/GenBank/DDBJ whole genome shotgun (WGS) entry which is preliminary data.</text>
</comment>
<name>A0A318FVA3_KLEOX</name>
<evidence type="ECO:0000313" key="2">
    <source>
        <dbReference type="EMBL" id="PXW45982.1"/>
    </source>
</evidence>
<accession>A0A318FVA3</accession>
<dbReference type="Gene3D" id="3.30.420.40">
    <property type="match status" value="2"/>
</dbReference>
<dbReference type="EMBL" id="QJJG01000006">
    <property type="protein sequence ID" value="PXW45982.1"/>
    <property type="molecule type" value="Genomic_DNA"/>
</dbReference>
<dbReference type="PANTHER" id="PTHR18964">
    <property type="entry name" value="ROK (REPRESSOR, ORF, KINASE) FAMILY"/>
    <property type="match status" value="1"/>
</dbReference>
<dbReference type="Proteomes" id="UP000247485">
    <property type="component" value="Unassembled WGS sequence"/>
</dbReference>
<dbReference type="Pfam" id="PF13412">
    <property type="entry name" value="HTH_24"/>
    <property type="match status" value="1"/>
</dbReference>
<dbReference type="Pfam" id="PF00480">
    <property type="entry name" value="ROK"/>
    <property type="match status" value="1"/>
</dbReference>
<reference evidence="2 3" key="1">
    <citation type="submission" date="2018-05" db="EMBL/GenBank/DDBJ databases">
        <title>Freshwater and sediment microbial communities from various areas in North America, analyzing microbe dynamics in response to fracking.</title>
        <authorList>
            <person name="Lamendella R."/>
        </authorList>
    </citation>
    <scope>NUCLEOTIDE SEQUENCE [LARGE SCALE GENOMIC DNA]</scope>
    <source>
        <strain evidence="2 3">67</strain>
    </source>
</reference>
<dbReference type="InterPro" id="IPR036390">
    <property type="entry name" value="WH_DNA-bd_sf"/>
</dbReference>
<dbReference type="AlphaFoldDB" id="A0A318FVA3"/>
<proteinExistence type="inferred from homology"/>
<dbReference type="SUPFAM" id="SSF53067">
    <property type="entry name" value="Actin-like ATPase domain"/>
    <property type="match status" value="1"/>
</dbReference>
<sequence length="395" mass="43243">MKLNVPNTLRQMNASVVLNVIRENSPLSRAQIAKATGITKATISEIVSDLLEEKIIYESGVSEDGGLGRKGILVNFDPNHGLGIGIDLGGTKITFSLFNLNAELLAQHQESTYDVTTRREFLDLFSASIQAFIEQHHIPREKLKVIGVATPGIVDYRSGTVLEGSPNLPEWDNIPLADELNARLNIRVVLENDIRAALIGEMWKGKCRHVHSAALIGIGTGLGSALLMDGKIIRGINNAAGEIGYMLFERNHLNQNWKNKGCFENYCSGSGLKERMSALSGKNMNAHEILTAATKGETLPTMLLEELADYLTIGILNMVTIANLEKVILTGGVSQSAELFMPRVQANLDRHLFANTRVSVELSELKEKAPLYGMAMLALHAVYPSIQFMPDTQLI</sequence>
<keyword evidence="2" id="KW-0808">Transferase</keyword>
<dbReference type="InterPro" id="IPR036388">
    <property type="entry name" value="WH-like_DNA-bd_sf"/>
</dbReference>
<dbReference type="InterPro" id="IPR043129">
    <property type="entry name" value="ATPase_NBD"/>
</dbReference>
<protein>
    <submittedName>
        <fullName evidence="2">Putative NBD/HSP70 family sugar kinase</fullName>
    </submittedName>
</protein>
<evidence type="ECO:0000313" key="3">
    <source>
        <dbReference type="Proteomes" id="UP000247485"/>
    </source>
</evidence>
<dbReference type="Gene3D" id="1.10.10.10">
    <property type="entry name" value="Winged helix-like DNA-binding domain superfamily/Winged helix DNA-binding domain"/>
    <property type="match status" value="1"/>
</dbReference>
<gene>
    <name evidence="2" type="ORF">DET57_106230</name>
</gene>
<keyword evidence="2" id="KW-0418">Kinase</keyword>